<dbReference type="Gene3D" id="3.30.460.10">
    <property type="entry name" value="Beta Polymerase, domain 2"/>
    <property type="match status" value="1"/>
</dbReference>
<evidence type="ECO:0000256" key="1">
    <source>
        <dbReference type="ARBA" id="ARBA00001946"/>
    </source>
</evidence>
<keyword evidence="4 10" id="KW-0548">Nucleotidyltransferase</keyword>
<dbReference type="InterPro" id="IPR006674">
    <property type="entry name" value="HD_domain"/>
</dbReference>
<sequence length="547" mass="60384">MRETIVPDAITAVALSSRLLEPDAASVTASARGVDRRQPCHGRADPARAAAGRLAHPPIVGPVSWPTVSSLSPSQRQSLERVVLDAPAIGSLASAFAAAGHELHLVGGSVRDALIGRLGNDLDFTTDARPDAIERLLRTVTRATWDMGREFGTIGGRVREADGREWIVEITTYRADAYDPASRKPLVAFGDVLVDDLKRRDFRVNAMALSVVTGAFTDPFDGLADLENRVIRTPASAELSFGDDPLRMMRAARFVSQLGFVADPAVVTAMREMARRLSIISAERVRDELSKLMLSASPWPGLDLLVDTGLAELVLPEVAALRAEVDEHKRHKNIYLHTLTVLDNVITLERERGHGPDLIVRMAALLHDIGKPRTKRFEAGGVTFHHHDVVGAKMAKKRLTELRFSSDEIKSICLLIELHLRFHGYAEADWSDSAVRRYVRDAGPELERLHILTRADCTTRNVRKAHRLRTAYEQLEFRIDALAEAEELDAMRPDLDGVAIMGLLGIGPGPVVGEAYRFLLERRLDEGPLGEERAREELLAWWASRPS</sequence>
<organism evidence="10 11">
    <name type="scientific">Propioniciclava tarda</name>
    <dbReference type="NCBI Taxonomy" id="433330"/>
    <lineage>
        <taxon>Bacteria</taxon>
        <taxon>Bacillati</taxon>
        <taxon>Actinomycetota</taxon>
        <taxon>Actinomycetes</taxon>
        <taxon>Propionibacteriales</taxon>
        <taxon>Propionibacteriaceae</taxon>
        <taxon>Propioniciclava</taxon>
    </lineage>
</organism>
<dbReference type="FunFam" id="1.10.3090.10:FF:000002">
    <property type="entry name" value="CCA tRNA nucleotidyltransferase"/>
    <property type="match status" value="1"/>
</dbReference>
<dbReference type="PANTHER" id="PTHR46173">
    <property type="entry name" value="CCA TRNA NUCLEOTIDYLTRANSFERASE 1, MITOCHONDRIAL"/>
    <property type="match status" value="1"/>
</dbReference>
<dbReference type="AlphaFoldDB" id="A0A4Q9KM55"/>
<dbReference type="Gene3D" id="1.10.3090.10">
    <property type="entry name" value="cca-adding enzyme, domain 2"/>
    <property type="match status" value="1"/>
</dbReference>
<protein>
    <submittedName>
        <fullName evidence="10">CCA tRNA nucleotidyltransferase</fullName>
        <ecNumber evidence="10">2.7.7.72</ecNumber>
    </submittedName>
</protein>
<dbReference type="GO" id="GO:0046872">
    <property type="term" value="F:metal ion binding"/>
    <property type="evidence" value="ECO:0007669"/>
    <property type="project" value="UniProtKB-KW"/>
</dbReference>
<dbReference type="SMART" id="SM00471">
    <property type="entry name" value="HDc"/>
    <property type="match status" value="1"/>
</dbReference>
<dbReference type="GO" id="GO:0004810">
    <property type="term" value="F:CCA tRNA nucleotidyltransferase activity"/>
    <property type="evidence" value="ECO:0007669"/>
    <property type="project" value="UniProtKB-EC"/>
</dbReference>
<dbReference type="CDD" id="cd00077">
    <property type="entry name" value="HDc"/>
    <property type="match status" value="1"/>
</dbReference>
<evidence type="ECO:0000256" key="2">
    <source>
        <dbReference type="ARBA" id="ARBA00022679"/>
    </source>
</evidence>
<dbReference type="GO" id="GO:0000166">
    <property type="term" value="F:nucleotide binding"/>
    <property type="evidence" value="ECO:0007669"/>
    <property type="project" value="UniProtKB-KW"/>
</dbReference>
<dbReference type="SUPFAM" id="SSF81891">
    <property type="entry name" value="Poly A polymerase C-terminal region-like"/>
    <property type="match status" value="1"/>
</dbReference>
<keyword evidence="3" id="KW-0819">tRNA processing</keyword>
<dbReference type="InterPro" id="IPR002646">
    <property type="entry name" value="PolA_pol_head_dom"/>
</dbReference>
<evidence type="ECO:0000259" key="9">
    <source>
        <dbReference type="PROSITE" id="PS51831"/>
    </source>
</evidence>
<comment type="cofactor">
    <cofactor evidence="1">
        <name>Mg(2+)</name>
        <dbReference type="ChEBI" id="CHEBI:18420"/>
    </cofactor>
</comment>
<evidence type="ECO:0000256" key="5">
    <source>
        <dbReference type="ARBA" id="ARBA00022723"/>
    </source>
</evidence>
<dbReference type="NCBIfam" id="TIGR02692">
    <property type="entry name" value="tRNA_CCA_actino"/>
    <property type="match status" value="1"/>
</dbReference>
<dbReference type="InterPro" id="IPR032828">
    <property type="entry name" value="PolyA_RNA-bd"/>
</dbReference>
<name>A0A4Q9KM55_PROTD</name>
<dbReference type="OrthoDB" id="9805698at2"/>
<evidence type="ECO:0000256" key="7">
    <source>
        <dbReference type="ARBA" id="ARBA00022842"/>
    </source>
</evidence>
<feature type="domain" description="HD" evidence="9">
    <location>
        <begin position="334"/>
        <end position="482"/>
    </location>
</feature>
<dbReference type="Pfam" id="PF01966">
    <property type="entry name" value="HD"/>
    <property type="match status" value="1"/>
</dbReference>
<evidence type="ECO:0000256" key="3">
    <source>
        <dbReference type="ARBA" id="ARBA00022694"/>
    </source>
</evidence>
<keyword evidence="11" id="KW-1185">Reference proteome</keyword>
<dbReference type="EMBL" id="SDMR01000004">
    <property type="protein sequence ID" value="TBT95484.1"/>
    <property type="molecule type" value="Genomic_DNA"/>
</dbReference>
<dbReference type="GO" id="GO:0000049">
    <property type="term" value="F:tRNA binding"/>
    <property type="evidence" value="ECO:0007669"/>
    <property type="project" value="TreeGrafter"/>
</dbReference>
<dbReference type="Pfam" id="PF12627">
    <property type="entry name" value="PolyA_pol_RNAbd"/>
    <property type="match status" value="1"/>
</dbReference>
<gene>
    <name evidence="10" type="ORF">ET996_05150</name>
</gene>
<comment type="caution">
    <text evidence="10">The sequence shown here is derived from an EMBL/GenBank/DDBJ whole genome shotgun (WGS) entry which is preliminary data.</text>
</comment>
<evidence type="ECO:0000313" key="11">
    <source>
        <dbReference type="Proteomes" id="UP000291933"/>
    </source>
</evidence>
<evidence type="ECO:0000313" key="10">
    <source>
        <dbReference type="EMBL" id="TBT95484.1"/>
    </source>
</evidence>
<accession>A0A4Q9KM55</accession>
<keyword evidence="6" id="KW-0547">Nucleotide-binding</keyword>
<dbReference type="Pfam" id="PF01743">
    <property type="entry name" value="PolyA_pol"/>
    <property type="match status" value="1"/>
</dbReference>
<dbReference type="GO" id="GO:0008033">
    <property type="term" value="P:tRNA processing"/>
    <property type="evidence" value="ECO:0007669"/>
    <property type="project" value="UniProtKB-KW"/>
</dbReference>
<keyword evidence="2 10" id="KW-0808">Transferase</keyword>
<evidence type="ECO:0000256" key="8">
    <source>
        <dbReference type="SAM" id="MobiDB-lite"/>
    </source>
</evidence>
<dbReference type="PROSITE" id="PS51831">
    <property type="entry name" value="HD"/>
    <property type="match status" value="1"/>
</dbReference>
<dbReference type="InterPro" id="IPR050264">
    <property type="entry name" value="Bact_CCA-adding_enz_type3_sf"/>
</dbReference>
<proteinExistence type="predicted"/>
<dbReference type="NCBIfam" id="TIGR00277">
    <property type="entry name" value="HDIG"/>
    <property type="match status" value="1"/>
</dbReference>
<evidence type="ECO:0000256" key="4">
    <source>
        <dbReference type="ARBA" id="ARBA00022695"/>
    </source>
</evidence>
<dbReference type="InterPro" id="IPR014065">
    <property type="entry name" value="tRNA_adenylyltransferase"/>
</dbReference>
<feature type="compositionally biased region" description="Basic and acidic residues" evidence="8">
    <location>
        <begin position="33"/>
        <end position="46"/>
    </location>
</feature>
<dbReference type="InterPro" id="IPR006675">
    <property type="entry name" value="HDIG_dom"/>
</dbReference>
<dbReference type="SUPFAM" id="SSF81301">
    <property type="entry name" value="Nucleotidyltransferase"/>
    <property type="match status" value="1"/>
</dbReference>
<dbReference type="Proteomes" id="UP000291933">
    <property type="component" value="Unassembled WGS sequence"/>
</dbReference>
<feature type="region of interest" description="Disordered" evidence="8">
    <location>
        <begin position="30"/>
        <end position="55"/>
    </location>
</feature>
<dbReference type="PANTHER" id="PTHR46173:SF1">
    <property type="entry name" value="CCA TRNA NUCLEOTIDYLTRANSFERASE 1, MITOCHONDRIAL"/>
    <property type="match status" value="1"/>
</dbReference>
<dbReference type="CDD" id="cd05398">
    <property type="entry name" value="NT_ClassII-CCAase"/>
    <property type="match status" value="1"/>
</dbReference>
<dbReference type="InterPro" id="IPR003607">
    <property type="entry name" value="HD/PDEase_dom"/>
</dbReference>
<evidence type="ECO:0000256" key="6">
    <source>
        <dbReference type="ARBA" id="ARBA00022741"/>
    </source>
</evidence>
<dbReference type="EC" id="2.7.7.72" evidence="10"/>
<keyword evidence="7" id="KW-0460">Magnesium</keyword>
<reference evidence="10 11" key="1">
    <citation type="submission" date="2019-01" db="EMBL/GenBank/DDBJ databases">
        <title>Lactibacter flavus gen. nov., sp. nov., a novel bacterium of the family Propionibacteriaceae isolated from raw milk and dairy products.</title>
        <authorList>
            <person name="Huptas C."/>
            <person name="Wenning M."/>
            <person name="Breitenwieser F."/>
            <person name="Doll E."/>
            <person name="Von Neubeck M."/>
            <person name="Busse H.-J."/>
            <person name="Scherer S."/>
        </authorList>
    </citation>
    <scope>NUCLEOTIDE SEQUENCE [LARGE SCALE GENOMIC DNA]</scope>
    <source>
        <strain evidence="10 11">DSM 22130</strain>
    </source>
</reference>
<keyword evidence="5" id="KW-0479">Metal-binding</keyword>
<dbReference type="InterPro" id="IPR043519">
    <property type="entry name" value="NT_sf"/>
</dbReference>